<evidence type="ECO:0000313" key="3">
    <source>
        <dbReference type="EMBL" id="MFC5523325.1"/>
    </source>
</evidence>
<dbReference type="EC" id="1.-.-.-" evidence="3"/>
<evidence type="ECO:0000256" key="1">
    <source>
        <dbReference type="ARBA" id="ARBA00023002"/>
    </source>
</evidence>
<dbReference type="Gene3D" id="3.50.50.60">
    <property type="entry name" value="FAD/NAD(P)-binding domain"/>
    <property type="match status" value="1"/>
</dbReference>
<dbReference type="SUPFAM" id="SSF51905">
    <property type="entry name" value="FAD/NAD(P)-binding domain"/>
    <property type="match status" value="1"/>
</dbReference>
<sequence>MGQELRADVVIIGGGLMGASSAFFLRKRGRSVILLERGLVGQQASGVNFGNVRRQGRFLPQLPLAHRSRAIWGQMKELIGDDAEFLATGHVRGVYDEAQAAVVEKYAADARGWGLDLEIVGGSEFRRRFPFFGPEVICGSYSPNDGHANPRLAAPAFGRAAKREGAQVMENCEVLSVEKEGEDFRVQTADGRTVRAPAALICAGAWGDKLSAAFGEPVPMTPHGPTMGVSEPMPYGIIPVVGVSSKVPHEVVYFRQVKRGNIVFGGGLRGPAYPDLKRAYVLPENTLRQLRELRRLAPGLGKLQLLRTWSGIEGYLRDELPVMGPSARASGLYYAFGFCGHGFQLGPGVGDVMAELIDTGATSTPIEPFHIQRFAASPLSAGYNSSAPAKAAA</sequence>
<feature type="domain" description="FAD dependent oxidoreductase" evidence="2">
    <location>
        <begin position="8"/>
        <end position="356"/>
    </location>
</feature>
<evidence type="ECO:0000259" key="2">
    <source>
        <dbReference type="Pfam" id="PF01266"/>
    </source>
</evidence>
<dbReference type="RefSeq" id="WP_068833952.1">
    <property type="nucleotide sequence ID" value="NZ_JBHSMX010000064.1"/>
</dbReference>
<dbReference type="InterPro" id="IPR036188">
    <property type="entry name" value="FAD/NAD-bd_sf"/>
</dbReference>
<dbReference type="GO" id="GO:0016491">
    <property type="term" value="F:oxidoreductase activity"/>
    <property type="evidence" value="ECO:0007669"/>
    <property type="project" value="UniProtKB-KW"/>
</dbReference>
<evidence type="ECO:0000313" key="4">
    <source>
        <dbReference type="Proteomes" id="UP001596084"/>
    </source>
</evidence>
<name>A0ABW0QFE8_9BURK</name>
<dbReference type="Pfam" id="PF01266">
    <property type="entry name" value="DAO"/>
    <property type="match status" value="1"/>
</dbReference>
<dbReference type="Proteomes" id="UP001596084">
    <property type="component" value="Unassembled WGS sequence"/>
</dbReference>
<proteinExistence type="predicted"/>
<dbReference type="PANTHER" id="PTHR13847">
    <property type="entry name" value="SARCOSINE DEHYDROGENASE-RELATED"/>
    <property type="match status" value="1"/>
</dbReference>
<dbReference type="Gene3D" id="3.30.9.10">
    <property type="entry name" value="D-Amino Acid Oxidase, subunit A, domain 2"/>
    <property type="match status" value="1"/>
</dbReference>
<gene>
    <name evidence="3" type="ORF">ACFPP7_20765</name>
</gene>
<dbReference type="InterPro" id="IPR006076">
    <property type="entry name" value="FAD-dep_OxRdtase"/>
</dbReference>
<comment type="caution">
    <text evidence="3">The sequence shown here is derived from an EMBL/GenBank/DDBJ whole genome shotgun (WGS) entry which is preliminary data.</text>
</comment>
<protein>
    <submittedName>
        <fullName evidence="3">NAD(P)/FAD-dependent oxidoreductase</fullName>
        <ecNumber evidence="3">1.-.-.-</ecNumber>
    </submittedName>
</protein>
<reference evidence="4" key="1">
    <citation type="journal article" date="2019" name="Int. J. Syst. Evol. Microbiol.">
        <title>The Global Catalogue of Microorganisms (GCM) 10K type strain sequencing project: providing services to taxonomists for standard genome sequencing and annotation.</title>
        <authorList>
            <consortium name="The Broad Institute Genomics Platform"/>
            <consortium name="The Broad Institute Genome Sequencing Center for Infectious Disease"/>
            <person name="Wu L."/>
            <person name="Ma J."/>
        </authorList>
    </citation>
    <scope>NUCLEOTIDE SEQUENCE [LARGE SCALE GENOMIC DNA]</scope>
    <source>
        <strain evidence="4">CGMCC 4.7277</strain>
    </source>
</reference>
<organism evidence="3 4">
    <name type="scientific">Polaromonas jejuensis</name>
    <dbReference type="NCBI Taxonomy" id="457502"/>
    <lineage>
        <taxon>Bacteria</taxon>
        <taxon>Pseudomonadati</taxon>
        <taxon>Pseudomonadota</taxon>
        <taxon>Betaproteobacteria</taxon>
        <taxon>Burkholderiales</taxon>
        <taxon>Comamonadaceae</taxon>
        <taxon>Polaromonas</taxon>
    </lineage>
</organism>
<keyword evidence="4" id="KW-1185">Reference proteome</keyword>
<dbReference type="EMBL" id="JBHSMX010000064">
    <property type="protein sequence ID" value="MFC5523325.1"/>
    <property type="molecule type" value="Genomic_DNA"/>
</dbReference>
<accession>A0ABW0QFE8</accession>
<keyword evidence="1 3" id="KW-0560">Oxidoreductase</keyword>